<dbReference type="EC" id="2.7.1.39" evidence="3"/>
<dbReference type="Gene3D" id="3.30.70.890">
    <property type="entry name" value="GHMP kinase, C-terminal domain"/>
    <property type="match status" value="1"/>
</dbReference>
<evidence type="ECO:0000256" key="8">
    <source>
        <dbReference type="ARBA" id="ARBA00022741"/>
    </source>
</evidence>
<evidence type="ECO:0000256" key="3">
    <source>
        <dbReference type="ARBA" id="ARBA00012078"/>
    </source>
</evidence>
<dbReference type="InterPro" id="IPR036554">
    <property type="entry name" value="GHMP_kinase_C_sf"/>
</dbReference>
<dbReference type="PRINTS" id="PR00958">
    <property type="entry name" value="HOMSERKINASE"/>
</dbReference>
<dbReference type="PANTHER" id="PTHR20861:SF1">
    <property type="entry name" value="HOMOSERINE KINASE"/>
    <property type="match status" value="1"/>
</dbReference>
<comment type="pathway">
    <text evidence="1">Amino-acid biosynthesis; L-threonine biosynthesis; L-threonine from L-aspartate: step 4/5.</text>
</comment>
<comment type="similarity">
    <text evidence="2">Belongs to the GHMP kinase family. Homoserine kinase subfamily.</text>
</comment>
<dbReference type="PROSITE" id="PS00627">
    <property type="entry name" value="GHMP_KINASES_ATP"/>
    <property type="match status" value="1"/>
</dbReference>
<evidence type="ECO:0000256" key="12">
    <source>
        <dbReference type="SAM" id="MobiDB-lite"/>
    </source>
</evidence>
<gene>
    <name evidence="14" type="ORF">C6P46_006499</name>
</gene>
<dbReference type="SUPFAM" id="SSF54211">
    <property type="entry name" value="Ribosomal protein S5 domain 2-like"/>
    <property type="match status" value="1"/>
</dbReference>
<evidence type="ECO:0000256" key="4">
    <source>
        <dbReference type="ARBA" id="ARBA00017858"/>
    </source>
</evidence>
<reference evidence="14 15" key="1">
    <citation type="submission" date="2020-11" db="EMBL/GenBank/DDBJ databases">
        <title>Kefir isolates.</title>
        <authorList>
            <person name="Marcisauskas S."/>
            <person name="Kim Y."/>
            <person name="Blasche S."/>
        </authorList>
    </citation>
    <scope>NUCLEOTIDE SEQUENCE [LARGE SCALE GENOMIC DNA]</scope>
    <source>
        <strain evidence="14 15">KR</strain>
    </source>
</reference>
<feature type="compositionally biased region" description="Low complexity" evidence="12">
    <location>
        <begin position="524"/>
        <end position="543"/>
    </location>
</feature>
<feature type="region of interest" description="Disordered" evidence="12">
    <location>
        <begin position="374"/>
        <end position="400"/>
    </location>
</feature>
<comment type="catalytic activity">
    <reaction evidence="11">
        <text>L-homoserine + ATP = O-phospho-L-homoserine + ADP + H(+)</text>
        <dbReference type="Rhea" id="RHEA:13985"/>
        <dbReference type="ChEBI" id="CHEBI:15378"/>
        <dbReference type="ChEBI" id="CHEBI:30616"/>
        <dbReference type="ChEBI" id="CHEBI:57476"/>
        <dbReference type="ChEBI" id="CHEBI:57590"/>
        <dbReference type="ChEBI" id="CHEBI:456216"/>
        <dbReference type="EC" id="2.7.1.39"/>
    </reaction>
    <physiologicalReaction direction="left-to-right" evidence="11">
        <dbReference type="Rhea" id="RHEA:13986"/>
    </physiologicalReaction>
</comment>
<feature type="domain" description="GHMP kinase N-terminal" evidence="13">
    <location>
        <begin position="74"/>
        <end position="158"/>
    </location>
</feature>
<evidence type="ECO:0000313" key="15">
    <source>
        <dbReference type="Proteomes" id="UP000777482"/>
    </source>
</evidence>
<keyword evidence="15" id="KW-1185">Reference proteome</keyword>
<dbReference type="PANTHER" id="PTHR20861">
    <property type="entry name" value="HOMOSERINE/4-DIPHOSPHOCYTIDYL-2-C-METHYL-D-ERYTHRITOL KINASE"/>
    <property type="match status" value="1"/>
</dbReference>
<proteinExistence type="inferred from homology"/>
<dbReference type="InterPro" id="IPR014721">
    <property type="entry name" value="Ribsml_uS5_D2-typ_fold_subgr"/>
</dbReference>
<feature type="compositionally biased region" description="Polar residues" evidence="12">
    <location>
        <begin position="480"/>
        <end position="494"/>
    </location>
</feature>
<comment type="caution">
    <text evidence="14">The sequence shown here is derived from an EMBL/GenBank/DDBJ whole genome shotgun (WGS) entry which is preliminary data.</text>
</comment>
<sequence length="578" mass="61656">MFHAAPTAGQRRWTIRVPASSANIGPGFDVLGLALSRHLTLRVSLSPCPESDSKVTLSYHGEGATDAPTDPYKNLITRVALYVLLSHRLTFPAAHVTVEIDNQVPFGRGMGSSAAAVVAGVLLGDALGDLNLSQERVKDYALMVERHPDNITAALCGGFTGSFLRMLEPSELSPAAIPLAEVLPAYPANAGPPQPGDELPPQPPRNVGRHVRYGFSKDIGVVVAVPKFEVETAKARGALPDSYPRQDVVFNLQRLAVLTASLGASPLDPNVIWEAMRDKVHQPQREGLIPGLSKIVNTMTPSTHPGLLGICLSGAGPTILALVSNEGAGKVAPGQATPQMEAVGEAIKELWKQEGIEVEWLALEVDDKGATLEEHKSNSQFKNLGRTPIPSSGSWTNGKGLSHRMSVTVLATLATHVCTREQRERPRTTRREKDLLNVPTTRVKLLYTVALWFLDDLDQETHVPPSSYAQLRTPPEGPAASTSCPPSAQTSTSGRGILQFRRLVPDQPPAPREELAGIKFPLRAPATGSDSDSSSLSPHARSAAGREQLCSADGGGTAEGGRAEVGRGAKCRFTTRLE</sequence>
<dbReference type="HAMAP" id="MF_00384">
    <property type="entry name" value="Homoser_kinase"/>
    <property type="match status" value="1"/>
</dbReference>
<protein>
    <recommendedName>
        <fullName evidence="4">Homoserine kinase</fullName>
        <ecNumber evidence="3">2.7.1.39</ecNumber>
    </recommendedName>
</protein>
<keyword evidence="7" id="KW-0791">Threonine biosynthesis</keyword>
<dbReference type="InterPro" id="IPR006203">
    <property type="entry name" value="GHMP_knse_ATP-bd_CS"/>
</dbReference>
<dbReference type="InterPro" id="IPR000870">
    <property type="entry name" value="Homoserine_kinase"/>
</dbReference>
<evidence type="ECO:0000256" key="10">
    <source>
        <dbReference type="ARBA" id="ARBA00022840"/>
    </source>
</evidence>
<dbReference type="SUPFAM" id="SSF55060">
    <property type="entry name" value="GHMP Kinase, C-terminal domain"/>
    <property type="match status" value="1"/>
</dbReference>
<keyword evidence="8" id="KW-0547">Nucleotide-binding</keyword>
<evidence type="ECO:0000256" key="9">
    <source>
        <dbReference type="ARBA" id="ARBA00022777"/>
    </source>
</evidence>
<keyword evidence="10" id="KW-0067">ATP-binding</keyword>
<evidence type="ECO:0000256" key="2">
    <source>
        <dbReference type="ARBA" id="ARBA00007370"/>
    </source>
</evidence>
<keyword evidence="9" id="KW-0418">Kinase</keyword>
<dbReference type="NCBIfam" id="TIGR00191">
    <property type="entry name" value="thrB"/>
    <property type="match status" value="1"/>
</dbReference>
<dbReference type="Gene3D" id="3.30.230.10">
    <property type="match status" value="1"/>
</dbReference>
<organism evidence="14 15">
    <name type="scientific">Rhodotorula mucilaginosa</name>
    <name type="common">Yeast</name>
    <name type="synonym">Rhodotorula rubra</name>
    <dbReference type="NCBI Taxonomy" id="5537"/>
    <lineage>
        <taxon>Eukaryota</taxon>
        <taxon>Fungi</taxon>
        <taxon>Dikarya</taxon>
        <taxon>Basidiomycota</taxon>
        <taxon>Pucciniomycotina</taxon>
        <taxon>Microbotryomycetes</taxon>
        <taxon>Sporidiobolales</taxon>
        <taxon>Sporidiobolaceae</taxon>
        <taxon>Rhodotorula</taxon>
    </lineage>
</organism>
<keyword evidence="5" id="KW-0028">Amino-acid biosynthesis</keyword>
<dbReference type="GO" id="GO:0009088">
    <property type="term" value="P:threonine biosynthetic process"/>
    <property type="evidence" value="ECO:0007669"/>
    <property type="project" value="UniProtKB-KW"/>
</dbReference>
<dbReference type="EMBL" id="PUHQ01000081">
    <property type="protein sequence ID" value="KAG0657425.1"/>
    <property type="molecule type" value="Genomic_DNA"/>
</dbReference>
<evidence type="ECO:0000256" key="11">
    <source>
        <dbReference type="ARBA" id="ARBA00049913"/>
    </source>
</evidence>
<dbReference type="InterPro" id="IPR020568">
    <property type="entry name" value="Ribosomal_Su5_D2-typ_SF"/>
</dbReference>
<accession>A0A9P7B3N4</accession>
<evidence type="ECO:0000313" key="14">
    <source>
        <dbReference type="EMBL" id="KAG0657425.1"/>
    </source>
</evidence>
<dbReference type="GO" id="GO:0005524">
    <property type="term" value="F:ATP binding"/>
    <property type="evidence" value="ECO:0007669"/>
    <property type="project" value="UniProtKB-KW"/>
</dbReference>
<dbReference type="Pfam" id="PF00288">
    <property type="entry name" value="GHMP_kinases_N"/>
    <property type="match status" value="1"/>
</dbReference>
<evidence type="ECO:0000256" key="5">
    <source>
        <dbReference type="ARBA" id="ARBA00022605"/>
    </source>
</evidence>
<dbReference type="OrthoDB" id="195231at2759"/>
<evidence type="ECO:0000256" key="1">
    <source>
        <dbReference type="ARBA" id="ARBA00005015"/>
    </source>
</evidence>
<feature type="region of interest" description="Disordered" evidence="12">
    <location>
        <begin position="465"/>
        <end position="578"/>
    </location>
</feature>
<keyword evidence="6" id="KW-0808">Transferase</keyword>
<evidence type="ECO:0000256" key="7">
    <source>
        <dbReference type="ARBA" id="ARBA00022697"/>
    </source>
</evidence>
<dbReference type="GO" id="GO:0004413">
    <property type="term" value="F:homoserine kinase activity"/>
    <property type="evidence" value="ECO:0007669"/>
    <property type="project" value="UniProtKB-EC"/>
</dbReference>
<evidence type="ECO:0000259" key="13">
    <source>
        <dbReference type="Pfam" id="PF00288"/>
    </source>
</evidence>
<name>A0A9P7B3N4_RHOMI</name>
<dbReference type="Proteomes" id="UP000777482">
    <property type="component" value="Unassembled WGS sequence"/>
</dbReference>
<evidence type="ECO:0000256" key="6">
    <source>
        <dbReference type="ARBA" id="ARBA00022679"/>
    </source>
</evidence>
<dbReference type="InterPro" id="IPR006204">
    <property type="entry name" value="GHMP_kinase_N_dom"/>
</dbReference>
<dbReference type="AlphaFoldDB" id="A0A9P7B3N4"/>
<feature type="compositionally biased region" description="Polar residues" evidence="12">
    <location>
        <begin position="389"/>
        <end position="399"/>
    </location>
</feature>